<keyword evidence="4" id="KW-1185">Reference proteome</keyword>
<dbReference type="Pfam" id="PF24883">
    <property type="entry name" value="NPHP3_N"/>
    <property type="match status" value="1"/>
</dbReference>
<dbReference type="EMBL" id="KV748577">
    <property type="protein sequence ID" value="OCL14436.1"/>
    <property type="molecule type" value="Genomic_DNA"/>
</dbReference>
<dbReference type="Gene3D" id="3.40.50.300">
    <property type="entry name" value="P-loop containing nucleotide triphosphate hydrolases"/>
    <property type="match status" value="1"/>
</dbReference>
<accession>A0A8E2FCF0</accession>
<gene>
    <name evidence="3" type="ORF">AOQ84DRAFT_371295</name>
</gene>
<dbReference type="InterPro" id="IPR056884">
    <property type="entry name" value="NPHP3-like_N"/>
</dbReference>
<organism evidence="3 4">
    <name type="scientific">Glonium stellatum</name>
    <dbReference type="NCBI Taxonomy" id="574774"/>
    <lineage>
        <taxon>Eukaryota</taxon>
        <taxon>Fungi</taxon>
        <taxon>Dikarya</taxon>
        <taxon>Ascomycota</taxon>
        <taxon>Pezizomycotina</taxon>
        <taxon>Dothideomycetes</taxon>
        <taxon>Pleosporomycetidae</taxon>
        <taxon>Gloniales</taxon>
        <taxon>Gloniaceae</taxon>
        <taxon>Glonium</taxon>
    </lineage>
</organism>
<evidence type="ECO:0000313" key="4">
    <source>
        <dbReference type="Proteomes" id="UP000250140"/>
    </source>
</evidence>
<dbReference type="OrthoDB" id="1577640at2759"/>
<keyword evidence="1" id="KW-0677">Repeat</keyword>
<dbReference type="Proteomes" id="UP000250140">
    <property type="component" value="Unassembled WGS sequence"/>
</dbReference>
<evidence type="ECO:0000259" key="2">
    <source>
        <dbReference type="Pfam" id="PF24883"/>
    </source>
</evidence>
<name>A0A8E2FCF0_9PEZI</name>
<reference evidence="3 4" key="1">
    <citation type="journal article" date="2016" name="Nat. Commun.">
        <title>Ectomycorrhizal ecology is imprinted in the genome of the dominant symbiotic fungus Cenococcum geophilum.</title>
        <authorList>
            <consortium name="DOE Joint Genome Institute"/>
            <person name="Peter M."/>
            <person name="Kohler A."/>
            <person name="Ohm R.A."/>
            <person name="Kuo A."/>
            <person name="Krutzmann J."/>
            <person name="Morin E."/>
            <person name="Arend M."/>
            <person name="Barry K.W."/>
            <person name="Binder M."/>
            <person name="Choi C."/>
            <person name="Clum A."/>
            <person name="Copeland A."/>
            <person name="Grisel N."/>
            <person name="Haridas S."/>
            <person name="Kipfer T."/>
            <person name="LaButti K."/>
            <person name="Lindquist E."/>
            <person name="Lipzen A."/>
            <person name="Maire R."/>
            <person name="Meier B."/>
            <person name="Mihaltcheva S."/>
            <person name="Molinier V."/>
            <person name="Murat C."/>
            <person name="Poggeler S."/>
            <person name="Quandt C.A."/>
            <person name="Sperisen C."/>
            <person name="Tritt A."/>
            <person name="Tisserant E."/>
            <person name="Crous P.W."/>
            <person name="Henrissat B."/>
            <person name="Nehls U."/>
            <person name="Egli S."/>
            <person name="Spatafora J.W."/>
            <person name="Grigoriev I.V."/>
            <person name="Martin F.M."/>
        </authorList>
    </citation>
    <scope>NUCLEOTIDE SEQUENCE [LARGE SCALE GENOMIC DNA]</scope>
    <source>
        <strain evidence="3 4">CBS 207.34</strain>
    </source>
</reference>
<dbReference type="SUPFAM" id="SSF52540">
    <property type="entry name" value="P-loop containing nucleoside triphosphate hydrolases"/>
    <property type="match status" value="1"/>
</dbReference>
<dbReference type="PANTHER" id="PTHR10039">
    <property type="entry name" value="AMELOGENIN"/>
    <property type="match status" value="1"/>
</dbReference>
<proteinExistence type="predicted"/>
<dbReference type="AlphaFoldDB" id="A0A8E2FCF0"/>
<sequence>MDGESGFKLLIENGNKAKNLQQQTLDTALSTFPEAAGLRRTNDLSEIRRYLEDAALETQEKFEKFRSQKYRGTCQWLFDKPEFRVWLAEERGMLWVYGAPGCGKSVLAAACIEKFQCENSESTPFFFFCDQGMLKSLEWEFILKAWAIQTLWKSLSEQHL</sequence>
<protein>
    <recommendedName>
        <fullName evidence="2">Nephrocystin 3-like N-terminal domain-containing protein</fullName>
    </recommendedName>
</protein>
<evidence type="ECO:0000313" key="3">
    <source>
        <dbReference type="EMBL" id="OCL14436.1"/>
    </source>
</evidence>
<evidence type="ECO:0000256" key="1">
    <source>
        <dbReference type="ARBA" id="ARBA00022737"/>
    </source>
</evidence>
<feature type="domain" description="Nephrocystin 3-like N-terminal" evidence="2">
    <location>
        <begin position="72"/>
        <end position="153"/>
    </location>
</feature>
<dbReference type="InterPro" id="IPR027417">
    <property type="entry name" value="P-loop_NTPase"/>
</dbReference>
<dbReference type="PANTHER" id="PTHR10039:SF14">
    <property type="entry name" value="NACHT DOMAIN-CONTAINING PROTEIN"/>
    <property type="match status" value="1"/>
</dbReference>